<name>A0A8S0X764_9FIRM</name>
<dbReference type="InterPro" id="IPR013767">
    <property type="entry name" value="PAS_fold"/>
</dbReference>
<dbReference type="Gene3D" id="1.10.8.60">
    <property type="match status" value="1"/>
</dbReference>
<dbReference type="Pfam" id="PF00158">
    <property type="entry name" value="Sigma54_activat"/>
    <property type="match status" value="1"/>
</dbReference>
<feature type="domain" description="PAS" evidence="6">
    <location>
        <begin position="198"/>
        <end position="243"/>
    </location>
</feature>
<dbReference type="InterPro" id="IPR025662">
    <property type="entry name" value="Sigma_54_int_dom_ATP-bd_1"/>
</dbReference>
<dbReference type="Pfam" id="PF25601">
    <property type="entry name" value="AAA_lid_14"/>
    <property type="match status" value="1"/>
</dbReference>
<evidence type="ECO:0000313" key="9">
    <source>
        <dbReference type="Proteomes" id="UP001071230"/>
    </source>
</evidence>
<dbReference type="Proteomes" id="UP001071230">
    <property type="component" value="Unassembled WGS sequence"/>
</dbReference>
<proteinExistence type="predicted"/>
<dbReference type="SUPFAM" id="SSF46689">
    <property type="entry name" value="Homeodomain-like"/>
    <property type="match status" value="1"/>
</dbReference>
<dbReference type="Gene3D" id="3.40.50.10660">
    <property type="entry name" value="PrpR receptor domain-like"/>
    <property type="match status" value="1"/>
</dbReference>
<dbReference type="SMART" id="SM00382">
    <property type="entry name" value="AAA"/>
    <property type="match status" value="1"/>
</dbReference>
<gene>
    <name evidence="8" type="ORF">DEACI_3192</name>
    <name evidence="7" type="ORF">DEACI_3883</name>
</gene>
<dbReference type="InterPro" id="IPR009057">
    <property type="entry name" value="Homeodomain-like_sf"/>
</dbReference>
<reference evidence="7" key="2">
    <citation type="submission" date="2020-01" db="EMBL/GenBank/DDBJ databases">
        <authorList>
            <person name="Hornung B."/>
        </authorList>
    </citation>
    <scope>NUCLEOTIDE SEQUENCE</scope>
    <source>
        <strain evidence="7">PacBioINE</strain>
    </source>
</reference>
<sequence>MKLNIDAKIMLIAPYIELAEEATRLNLESNLDVKVKNALLAESGDLISKAKKEQMDAIVSRGGIALKLSQGQHDIPVIEIPISGFDILEALYEGMKISHEIALMGFSNIIEGANRVALILSLSNLRVVLRETADDCIDKVALLKKQGVQVIIGDSFAVKTAIGFGLKGILIRSSRESLIAAYQEASRIVRIKRDERLQQEQLRTILNYTHSGIIAVDKHGFIIAANTQAEKLIGKKHNEIIRKPCMEIAPSLNLRKTLEAGKTELGLICDMAMTRVVVSRVPIVVNEEVVGAVATLEASELIQEVHRKLHKEIIKKGHFARNTFDSVLGRSKIIKAVIAQAKAYSSADSAVLIQGETGVGKELFAQAIHNQSPRCLEPFIAFNCAAIPTNLLESELFGYVGGAFTDARKEGKVGLLEMAEGGTVFLDEIGEITPEFQVKLLRALQEREIMRIGDGNIIKVNIRVIASTNKDLRIMVEEGRFRADLYYRLNVLRLKIPPLREREGDIPLLAKHFLQKHCEKYRKPVLELSPAALSVLNDYNWPGNIRELSSVIERAAVRSPGIVIDANEFYDLADEEVKDEGYSFDRRLLIETMLLTGGNKTQAAALLGVDRSTLWRRLKKLEGKVGKD</sequence>
<dbReference type="GO" id="GO:0005524">
    <property type="term" value="F:ATP binding"/>
    <property type="evidence" value="ECO:0007669"/>
    <property type="project" value="UniProtKB-KW"/>
</dbReference>
<keyword evidence="2" id="KW-0067">ATP-binding</keyword>
<dbReference type="GO" id="GO:0006355">
    <property type="term" value="P:regulation of DNA-templated transcription"/>
    <property type="evidence" value="ECO:0007669"/>
    <property type="project" value="InterPro"/>
</dbReference>
<dbReference type="InterPro" id="IPR002078">
    <property type="entry name" value="Sigma_54_int"/>
</dbReference>
<dbReference type="InterPro" id="IPR000014">
    <property type="entry name" value="PAS"/>
</dbReference>
<dbReference type="Pfam" id="PF02954">
    <property type="entry name" value="HTH_8"/>
    <property type="match status" value="1"/>
</dbReference>
<dbReference type="PRINTS" id="PR01590">
    <property type="entry name" value="HTHFIS"/>
</dbReference>
<dbReference type="PROSITE" id="PS50112">
    <property type="entry name" value="PAS"/>
    <property type="match status" value="1"/>
</dbReference>
<dbReference type="SMART" id="SM00091">
    <property type="entry name" value="PAS"/>
    <property type="match status" value="1"/>
</dbReference>
<reference evidence="8" key="1">
    <citation type="submission" date="2014-11" db="EMBL/GenBank/DDBJ databases">
        <authorList>
            <person name="Hornung B.V."/>
        </authorList>
    </citation>
    <scope>NUCLEOTIDE SEQUENCE</scope>
    <source>
        <strain evidence="8">INE</strain>
    </source>
</reference>
<dbReference type="Pfam" id="PF06506">
    <property type="entry name" value="PrpR_N"/>
    <property type="match status" value="1"/>
</dbReference>
<evidence type="ECO:0000256" key="3">
    <source>
        <dbReference type="ARBA" id="ARBA00023015"/>
    </source>
</evidence>
<keyword evidence="9" id="KW-1185">Reference proteome</keyword>
<dbReference type="PANTHER" id="PTHR32071:SF57">
    <property type="entry name" value="C4-DICARBOXYLATE TRANSPORT TRANSCRIPTIONAL REGULATORY PROTEIN DCTD"/>
    <property type="match status" value="1"/>
</dbReference>
<dbReference type="PANTHER" id="PTHR32071">
    <property type="entry name" value="TRANSCRIPTIONAL REGULATORY PROTEIN"/>
    <property type="match status" value="1"/>
</dbReference>
<dbReference type="InterPro" id="IPR035965">
    <property type="entry name" value="PAS-like_dom_sf"/>
</dbReference>
<dbReference type="NCBIfam" id="TIGR00229">
    <property type="entry name" value="sensory_box"/>
    <property type="match status" value="1"/>
</dbReference>
<dbReference type="KEGG" id="aacx:DEACI_3883"/>
<accession>A0A8S0X764</accession>
<evidence type="ECO:0000256" key="1">
    <source>
        <dbReference type="ARBA" id="ARBA00022741"/>
    </source>
</evidence>
<dbReference type="PROSITE" id="PS00676">
    <property type="entry name" value="SIGMA54_INTERACT_2"/>
    <property type="match status" value="1"/>
</dbReference>
<organism evidence="7">
    <name type="scientific">Acididesulfobacillus acetoxydans</name>
    <dbReference type="NCBI Taxonomy" id="1561005"/>
    <lineage>
        <taxon>Bacteria</taxon>
        <taxon>Bacillati</taxon>
        <taxon>Bacillota</taxon>
        <taxon>Clostridia</taxon>
        <taxon>Eubacteriales</taxon>
        <taxon>Peptococcaceae</taxon>
        <taxon>Acididesulfobacillus</taxon>
    </lineage>
</organism>
<dbReference type="GO" id="GO:0043565">
    <property type="term" value="F:sequence-specific DNA binding"/>
    <property type="evidence" value="ECO:0007669"/>
    <property type="project" value="InterPro"/>
</dbReference>
<evidence type="ECO:0000313" key="7">
    <source>
        <dbReference type="EMBL" id="CAA7603060.1"/>
    </source>
</evidence>
<keyword evidence="3" id="KW-0805">Transcription regulation</keyword>
<dbReference type="InterPro" id="IPR025943">
    <property type="entry name" value="Sigma_54_int_dom_ATP-bd_2"/>
</dbReference>
<dbReference type="InterPro" id="IPR027417">
    <property type="entry name" value="P-loop_NTPase"/>
</dbReference>
<dbReference type="FunFam" id="3.40.50.300:FF:000006">
    <property type="entry name" value="DNA-binding transcriptional regulator NtrC"/>
    <property type="match status" value="1"/>
</dbReference>
<dbReference type="Gene3D" id="1.10.10.60">
    <property type="entry name" value="Homeodomain-like"/>
    <property type="match status" value="1"/>
</dbReference>
<dbReference type="CDD" id="cd00009">
    <property type="entry name" value="AAA"/>
    <property type="match status" value="1"/>
</dbReference>
<keyword evidence="1" id="KW-0547">Nucleotide-binding</keyword>
<dbReference type="Gene3D" id="3.30.450.20">
    <property type="entry name" value="PAS domain"/>
    <property type="match status" value="1"/>
</dbReference>
<evidence type="ECO:0000259" key="5">
    <source>
        <dbReference type="PROSITE" id="PS50045"/>
    </source>
</evidence>
<evidence type="ECO:0000313" key="8">
    <source>
        <dbReference type="EMBL" id="CEJ08713.1"/>
    </source>
</evidence>
<dbReference type="EMBL" id="CDGJ01000091">
    <property type="protein sequence ID" value="CEJ08713.1"/>
    <property type="molecule type" value="Genomic_DNA"/>
</dbReference>
<dbReference type="GO" id="GO:0000156">
    <property type="term" value="F:phosphorelay response regulator activity"/>
    <property type="evidence" value="ECO:0007669"/>
    <property type="project" value="InterPro"/>
</dbReference>
<dbReference type="EMBL" id="LR746496">
    <property type="protein sequence ID" value="CAA7603060.1"/>
    <property type="molecule type" value="Genomic_DNA"/>
</dbReference>
<dbReference type="PROSITE" id="PS50045">
    <property type="entry name" value="SIGMA54_INTERACT_4"/>
    <property type="match status" value="1"/>
</dbReference>
<feature type="domain" description="Sigma-54 factor interaction" evidence="5">
    <location>
        <begin position="327"/>
        <end position="557"/>
    </location>
</feature>
<evidence type="ECO:0000259" key="6">
    <source>
        <dbReference type="PROSITE" id="PS50112"/>
    </source>
</evidence>
<dbReference type="AlphaFoldDB" id="A0A8S0X764"/>
<dbReference type="PROSITE" id="PS00675">
    <property type="entry name" value="SIGMA54_INTERACT_1"/>
    <property type="match status" value="1"/>
</dbReference>
<dbReference type="SUPFAM" id="SSF52540">
    <property type="entry name" value="P-loop containing nucleoside triphosphate hydrolases"/>
    <property type="match status" value="1"/>
</dbReference>
<dbReference type="Gene3D" id="3.40.50.2300">
    <property type="match status" value="1"/>
</dbReference>
<dbReference type="InterPro" id="IPR003593">
    <property type="entry name" value="AAA+_ATPase"/>
</dbReference>
<dbReference type="Pfam" id="PF00989">
    <property type="entry name" value="PAS"/>
    <property type="match status" value="1"/>
</dbReference>
<evidence type="ECO:0000256" key="2">
    <source>
        <dbReference type="ARBA" id="ARBA00022840"/>
    </source>
</evidence>
<dbReference type="InterPro" id="IPR002197">
    <property type="entry name" value="HTH_Fis"/>
</dbReference>
<dbReference type="RefSeq" id="WP_240986330.1">
    <property type="nucleotide sequence ID" value="NZ_CDGJ01000091.1"/>
</dbReference>
<evidence type="ECO:0000256" key="4">
    <source>
        <dbReference type="ARBA" id="ARBA00023163"/>
    </source>
</evidence>
<dbReference type="InterPro" id="IPR058031">
    <property type="entry name" value="AAA_lid_NorR"/>
</dbReference>
<keyword evidence="4" id="KW-0804">Transcription</keyword>
<protein>
    <submittedName>
        <fullName evidence="8">Acetoacetate metabolism regulatory protein AtoC</fullName>
    </submittedName>
    <submittedName>
        <fullName evidence="7">RNA polymerase sigma factor 54 interaction domain protein</fullName>
    </submittedName>
</protein>
<dbReference type="Gene3D" id="3.40.50.300">
    <property type="entry name" value="P-loop containing nucleotide triphosphate hydrolases"/>
    <property type="match status" value="1"/>
</dbReference>
<dbReference type="InterPro" id="IPR010524">
    <property type="entry name" value="Sig_transdc_resp-reg_PrpR_N"/>
</dbReference>
<dbReference type="SUPFAM" id="SSF159800">
    <property type="entry name" value="PrpR receptor domain-like"/>
    <property type="match status" value="1"/>
</dbReference>
<dbReference type="SUPFAM" id="SSF55785">
    <property type="entry name" value="PYP-like sensor domain (PAS domain)"/>
    <property type="match status" value="1"/>
</dbReference>
<dbReference type="Proteomes" id="UP000836597">
    <property type="component" value="Chromosome"/>
</dbReference>